<keyword evidence="9" id="KW-0472">Membrane</keyword>
<name>A0A074S223_9AGAM</name>
<reference evidence="11 12" key="1">
    <citation type="submission" date="2013-12" db="EMBL/GenBank/DDBJ databases">
        <authorList>
            <person name="Cubeta M."/>
            <person name="Pakala S."/>
            <person name="Fedorova N."/>
            <person name="Thomas E."/>
            <person name="Dean R."/>
            <person name="Jabaji S."/>
            <person name="Neate S."/>
            <person name="Toda T."/>
            <person name="Tavantzis S."/>
            <person name="Vilgalys R."/>
            <person name="Bharathan N."/>
            <person name="Pakala S."/>
            <person name="Losada L.S."/>
            <person name="Zafar N."/>
            <person name="Nierman W."/>
        </authorList>
    </citation>
    <scope>NUCLEOTIDE SEQUENCE [LARGE SCALE GENOMIC DNA]</scope>
    <source>
        <strain evidence="11 12">123E</strain>
    </source>
</reference>
<dbReference type="HOGENOM" id="CLU_110897_1_1_1"/>
<dbReference type="InterPro" id="IPR016464">
    <property type="entry name" value="NADH_Ub_cplx-1_asu_su-2"/>
</dbReference>
<dbReference type="Pfam" id="PF05047">
    <property type="entry name" value="L51_S25_CI-B8"/>
    <property type="match status" value="1"/>
</dbReference>
<accession>A0A074S223</accession>
<keyword evidence="4" id="KW-0813">Transport</keyword>
<comment type="subcellular location">
    <subcellularLocation>
        <location evidence="2">Mitochondrion inner membrane</location>
        <topology evidence="2">Peripheral membrane protein</topology>
        <orientation evidence="2">Matrix side</orientation>
    </subcellularLocation>
</comment>
<dbReference type="Proteomes" id="UP000027456">
    <property type="component" value="Unassembled WGS sequence"/>
</dbReference>
<evidence type="ECO:0000256" key="5">
    <source>
        <dbReference type="ARBA" id="ARBA00022660"/>
    </source>
</evidence>
<dbReference type="PANTHER" id="PTHR12878:SF0">
    <property type="entry name" value="NADH DEHYDROGENASE [UBIQUINONE] 1 ALPHA SUBCOMPLEX SUBUNIT 2"/>
    <property type="match status" value="1"/>
</dbReference>
<dbReference type="STRING" id="1423351.A0A074S223"/>
<dbReference type="AlphaFoldDB" id="A0A074S223"/>
<dbReference type="SUPFAM" id="SSF52833">
    <property type="entry name" value="Thioredoxin-like"/>
    <property type="match status" value="1"/>
</dbReference>
<evidence type="ECO:0000256" key="2">
    <source>
        <dbReference type="ARBA" id="ARBA00004443"/>
    </source>
</evidence>
<feature type="domain" description="Ribosomal protein/NADH dehydrogenase" evidence="10">
    <location>
        <begin position="21"/>
        <end position="90"/>
    </location>
</feature>
<evidence type="ECO:0000256" key="4">
    <source>
        <dbReference type="ARBA" id="ARBA00022448"/>
    </source>
</evidence>
<evidence type="ECO:0000256" key="6">
    <source>
        <dbReference type="ARBA" id="ARBA00022792"/>
    </source>
</evidence>
<evidence type="ECO:0000256" key="8">
    <source>
        <dbReference type="ARBA" id="ARBA00023128"/>
    </source>
</evidence>
<keyword evidence="7" id="KW-0249">Electron transport</keyword>
<dbReference type="InterPro" id="IPR036249">
    <property type="entry name" value="Thioredoxin-like_sf"/>
</dbReference>
<sequence length="91" mass="9912">MSAFTKALPRTVREIRLLGCQTGAGSAGLREFISKTYSSIKSANPNIPVLIREAQGTPARAFVRYERGLERHVDLEGLPAAEVSQKISTLL</sequence>
<dbReference type="PANTHER" id="PTHR12878">
    <property type="entry name" value="NADH-UBIQUINONE OXIDOREDUCTASE B8 SUBUNIT"/>
    <property type="match status" value="1"/>
</dbReference>
<dbReference type="OrthoDB" id="10250268at2759"/>
<dbReference type="PIRSF" id="PIRSF005822">
    <property type="entry name" value="NDUA2"/>
    <property type="match status" value="1"/>
</dbReference>
<keyword evidence="8" id="KW-0496">Mitochondrion</keyword>
<dbReference type="InterPro" id="IPR007741">
    <property type="entry name" value="Ribosomal_mL43/mS25/NADH_DH"/>
</dbReference>
<dbReference type="EMBL" id="AZST01000206">
    <property type="protein sequence ID" value="KEP50953.1"/>
    <property type="molecule type" value="Genomic_DNA"/>
</dbReference>
<comment type="function">
    <text evidence="1">Accessory subunit of the mitochondrial membrane respiratory chain NADH dehydrogenase (Complex I), that is believed not to be involved in catalysis. Complex I functions in the transfer of electrons from NADH to the respiratory chain. The immediate electron acceptor for the enzyme is believed to be ubiquinone.</text>
</comment>
<evidence type="ECO:0000313" key="12">
    <source>
        <dbReference type="Proteomes" id="UP000027456"/>
    </source>
</evidence>
<organism evidence="11 12">
    <name type="scientific">Rhizoctonia solani 123E</name>
    <dbReference type="NCBI Taxonomy" id="1423351"/>
    <lineage>
        <taxon>Eukaryota</taxon>
        <taxon>Fungi</taxon>
        <taxon>Dikarya</taxon>
        <taxon>Basidiomycota</taxon>
        <taxon>Agaricomycotina</taxon>
        <taxon>Agaricomycetes</taxon>
        <taxon>Cantharellales</taxon>
        <taxon>Ceratobasidiaceae</taxon>
        <taxon>Rhizoctonia</taxon>
    </lineage>
</organism>
<evidence type="ECO:0000256" key="9">
    <source>
        <dbReference type="ARBA" id="ARBA00023136"/>
    </source>
</evidence>
<keyword evidence="11" id="KW-0830">Ubiquinone</keyword>
<proteinExistence type="inferred from homology"/>
<keyword evidence="5" id="KW-0679">Respiratory chain</keyword>
<comment type="caution">
    <text evidence="11">The sequence shown here is derived from an EMBL/GenBank/DDBJ whole genome shotgun (WGS) entry which is preliminary data.</text>
</comment>
<evidence type="ECO:0000256" key="3">
    <source>
        <dbReference type="ARBA" id="ARBA00008939"/>
    </source>
</evidence>
<dbReference type="GO" id="GO:0005743">
    <property type="term" value="C:mitochondrial inner membrane"/>
    <property type="evidence" value="ECO:0007669"/>
    <property type="project" value="UniProtKB-SubCell"/>
</dbReference>
<gene>
    <name evidence="11" type="ORF">V565_070350</name>
</gene>
<evidence type="ECO:0000259" key="10">
    <source>
        <dbReference type="SMART" id="SM00916"/>
    </source>
</evidence>
<protein>
    <submittedName>
        <fullName evidence="11">NADH dehydrogenase (Ubiquinone) 1 alpha subcomplex subunit 2</fullName>
    </submittedName>
</protein>
<evidence type="ECO:0000256" key="1">
    <source>
        <dbReference type="ARBA" id="ARBA00003195"/>
    </source>
</evidence>
<dbReference type="Gene3D" id="3.40.30.10">
    <property type="entry name" value="Glutaredoxin"/>
    <property type="match status" value="1"/>
</dbReference>
<keyword evidence="12" id="KW-1185">Reference proteome</keyword>
<evidence type="ECO:0000256" key="7">
    <source>
        <dbReference type="ARBA" id="ARBA00022982"/>
    </source>
</evidence>
<dbReference type="SMART" id="SM00916">
    <property type="entry name" value="L51_S25_CI-B8"/>
    <property type="match status" value="1"/>
</dbReference>
<comment type="similarity">
    <text evidence="3">Belongs to the complex I NDUFA2 subunit family.</text>
</comment>
<evidence type="ECO:0000313" key="11">
    <source>
        <dbReference type="EMBL" id="KEP50953.1"/>
    </source>
</evidence>
<keyword evidence="6" id="KW-0999">Mitochondrion inner membrane</keyword>